<name>A0A4Q9LU35_9MICR</name>
<keyword evidence="3" id="KW-1185">Reference proteome</keyword>
<dbReference type="Proteomes" id="UP000292282">
    <property type="component" value="Unassembled WGS sequence"/>
</dbReference>
<dbReference type="AlphaFoldDB" id="A0A4Q9LU35"/>
<proteinExistence type="predicted"/>
<comment type="caution">
    <text evidence="2">The sequence shown here is derived from an EMBL/GenBank/DDBJ whole genome shotgun (WGS) entry which is preliminary data.</text>
</comment>
<evidence type="ECO:0000313" key="2">
    <source>
        <dbReference type="EMBL" id="TBU12044.1"/>
    </source>
</evidence>
<evidence type="ECO:0000313" key="3">
    <source>
        <dbReference type="Proteomes" id="UP000292282"/>
    </source>
</evidence>
<reference evidence="2 3" key="1">
    <citation type="submission" date="2017-12" db="EMBL/GenBank/DDBJ databases">
        <authorList>
            <person name="Pombert J.-F."/>
            <person name="Haag K.L."/>
            <person name="Ebert D."/>
        </authorList>
    </citation>
    <scope>NUCLEOTIDE SEQUENCE [LARGE SCALE GENOMIC DNA]</scope>
    <source>
        <strain evidence="2">IL-G-3</strain>
    </source>
</reference>
<dbReference type="EMBL" id="PITK01000923">
    <property type="protein sequence ID" value="TBU12044.1"/>
    <property type="molecule type" value="Genomic_DNA"/>
</dbReference>
<accession>A0A4Q9LU35</accession>
<dbReference type="VEuPathDB" id="MicrosporidiaDB:CWI38_0923p0020"/>
<evidence type="ECO:0000256" key="1">
    <source>
        <dbReference type="SAM" id="MobiDB-lite"/>
    </source>
</evidence>
<protein>
    <submittedName>
        <fullName evidence="2">Uncharacterized protein</fullName>
    </submittedName>
</protein>
<organism evidence="2 3">
    <name type="scientific">Hamiltosporidium tvaerminnensis</name>
    <dbReference type="NCBI Taxonomy" id="1176355"/>
    <lineage>
        <taxon>Eukaryota</taxon>
        <taxon>Fungi</taxon>
        <taxon>Fungi incertae sedis</taxon>
        <taxon>Microsporidia</taxon>
        <taxon>Dubosqiidae</taxon>
        <taxon>Hamiltosporidium</taxon>
    </lineage>
</organism>
<sequence length="62" mass="7338">MTFLSKKLYNILRKNSNADECRYLRLVYITLKTVKKISFDGRKGIESGSNGKRDQHFLKERK</sequence>
<gene>
    <name evidence="2" type="ORF">CWI38_0923p0020</name>
</gene>
<feature type="region of interest" description="Disordered" evidence="1">
    <location>
        <begin position="41"/>
        <end position="62"/>
    </location>
</feature>